<keyword evidence="1 5" id="KW-0732">Signal</keyword>
<gene>
    <name evidence="7" type="ORF">GCM10009092_44370</name>
</gene>
<feature type="chain" id="PRO_5045075306" description="C-type lysozyme inhibitor domain-containing protein" evidence="5">
    <location>
        <begin position="23"/>
        <end position="245"/>
    </location>
</feature>
<reference evidence="7 8" key="1">
    <citation type="journal article" date="2019" name="Int. J. Syst. Evol. Microbiol.">
        <title>The Global Catalogue of Microorganisms (GCM) 10K type strain sequencing project: providing services to taxonomists for standard genome sequencing and annotation.</title>
        <authorList>
            <consortium name="The Broad Institute Genomics Platform"/>
            <consortium name="The Broad Institute Genome Sequencing Center for Infectious Disease"/>
            <person name="Wu L."/>
            <person name="Ma J."/>
        </authorList>
    </citation>
    <scope>NUCLEOTIDE SEQUENCE [LARGE SCALE GENOMIC DNA]</scope>
    <source>
        <strain evidence="7 8">JCM 13378</strain>
    </source>
</reference>
<keyword evidence="3" id="KW-0564">Palmitate</keyword>
<protein>
    <recommendedName>
        <fullName evidence="6">C-type lysozyme inhibitor domain-containing protein</fullName>
    </recommendedName>
</protein>
<comment type="caution">
    <text evidence="7">The sequence shown here is derived from an EMBL/GenBank/DDBJ whole genome shotgun (WGS) entry which is preliminary data.</text>
</comment>
<evidence type="ECO:0000313" key="8">
    <source>
        <dbReference type="Proteomes" id="UP001501757"/>
    </source>
</evidence>
<keyword evidence="4" id="KW-0449">Lipoprotein</keyword>
<dbReference type="SUPFAM" id="SSF141488">
    <property type="entry name" value="YdhA-like"/>
    <property type="match status" value="1"/>
</dbReference>
<keyword evidence="2" id="KW-0472">Membrane</keyword>
<dbReference type="Proteomes" id="UP001501757">
    <property type="component" value="Unassembled WGS sequence"/>
</dbReference>
<evidence type="ECO:0000256" key="3">
    <source>
        <dbReference type="ARBA" id="ARBA00023139"/>
    </source>
</evidence>
<keyword evidence="8" id="KW-1185">Reference proteome</keyword>
<evidence type="ECO:0000259" key="6">
    <source>
        <dbReference type="Pfam" id="PF09864"/>
    </source>
</evidence>
<dbReference type="Gene3D" id="2.40.128.200">
    <property type="match status" value="1"/>
</dbReference>
<feature type="domain" description="C-type lysozyme inhibitor" evidence="6">
    <location>
        <begin position="38"/>
        <end position="102"/>
    </location>
</feature>
<name>A0ABN0XX53_9ALTE</name>
<accession>A0ABN0XX53</accession>
<dbReference type="InterPro" id="IPR018660">
    <property type="entry name" value="MliC"/>
</dbReference>
<dbReference type="RefSeq" id="WP_343847561.1">
    <property type="nucleotide sequence ID" value="NZ_BAAAEI010000031.1"/>
</dbReference>
<evidence type="ECO:0000256" key="5">
    <source>
        <dbReference type="SAM" id="SignalP"/>
    </source>
</evidence>
<evidence type="ECO:0000313" key="7">
    <source>
        <dbReference type="EMBL" id="GAA0375260.1"/>
    </source>
</evidence>
<dbReference type="Pfam" id="PF09864">
    <property type="entry name" value="MliC"/>
    <property type="match status" value="1"/>
</dbReference>
<evidence type="ECO:0000256" key="1">
    <source>
        <dbReference type="ARBA" id="ARBA00022729"/>
    </source>
</evidence>
<dbReference type="EMBL" id="BAAAEI010000031">
    <property type="protein sequence ID" value="GAA0375260.1"/>
    <property type="molecule type" value="Genomic_DNA"/>
</dbReference>
<evidence type="ECO:0000256" key="4">
    <source>
        <dbReference type="ARBA" id="ARBA00023288"/>
    </source>
</evidence>
<dbReference type="PROSITE" id="PS51257">
    <property type="entry name" value="PROKAR_LIPOPROTEIN"/>
    <property type="match status" value="1"/>
</dbReference>
<proteinExistence type="predicted"/>
<feature type="signal peptide" evidence="5">
    <location>
        <begin position="1"/>
        <end position="22"/>
    </location>
</feature>
<organism evidence="7 8">
    <name type="scientific">Bowmanella denitrificans</name>
    <dbReference type="NCBI Taxonomy" id="366582"/>
    <lineage>
        <taxon>Bacteria</taxon>
        <taxon>Pseudomonadati</taxon>
        <taxon>Pseudomonadota</taxon>
        <taxon>Gammaproteobacteria</taxon>
        <taxon>Alteromonadales</taxon>
        <taxon>Alteromonadaceae</taxon>
        <taxon>Bowmanella</taxon>
    </lineage>
</organism>
<dbReference type="InterPro" id="IPR036328">
    <property type="entry name" value="MliC_sf"/>
</dbReference>
<sequence>MRNSLFWLLPSSLLFACSPAQNPEPPVAEQDFLPSVSYQCESGNMVDAAYATAQKASIRYQQKIHPLQLRQSASGAKYQGQQLTWWTKGSGPGSEAMLMDTKGQTLERCKEVSMVVHPVAAQVVGEFVIPKAVGSFDGRRLELNLFKYDPRLADKAADLVDSLMIEDFAHVQEFVTRQNFVLGQNIKLAPEQGYYLTLFVLDGQRRTHMGECQHSPNNLCKVLTQGQPLQIEILVTPVDKRGEPE</sequence>
<evidence type="ECO:0000256" key="2">
    <source>
        <dbReference type="ARBA" id="ARBA00023136"/>
    </source>
</evidence>